<evidence type="ECO:0000313" key="2">
    <source>
        <dbReference type="Proteomes" id="UP000441754"/>
    </source>
</evidence>
<organism evidence="1 2">
    <name type="scientific">Larkinella terrae</name>
    <dbReference type="NCBI Taxonomy" id="2025311"/>
    <lineage>
        <taxon>Bacteria</taxon>
        <taxon>Pseudomonadati</taxon>
        <taxon>Bacteroidota</taxon>
        <taxon>Cytophagia</taxon>
        <taxon>Cytophagales</taxon>
        <taxon>Spirosomataceae</taxon>
        <taxon>Larkinella</taxon>
    </lineage>
</organism>
<proteinExistence type="predicted"/>
<gene>
    <name evidence="1" type="ORF">GJJ30_08960</name>
</gene>
<reference evidence="1 2" key="1">
    <citation type="journal article" date="2018" name="Antonie Van Leeuwenhoek">
        <title>Larkinella terrae sp. nov., isolated from soil on Jeju Island, South Korea.</title>
        <authorList>
            <person name="Ten L.N."/>
            <person name="Jeon J."/>
            <person name="Park S.J."/>
            <person name="Park S."/>
            <person name="Lee S.Y."/>
            <person name="Kim M.K."/>
            <person name="Jung H.Y."/>
        </authorList>
    </citation>
    <scope>NUCLEOTIDE SEQUENCE [LARGE SCALE GENOMIC DNA]</scope>
    <source>
        <strain evidence="1 2">KCTC 52001</strain>
    </source>
</reference>
<name>A0A7K0EHZ8_9BACT</name>
<protein>
    <submittedName>
        <fullName evidence="1">Uncharacterized protein</fullName>
    </submittedName>
</protein>
<comment type="caution">
    <text evidence="1">The sequence shown here is derived from an EMBL/GenBank/DDBJ whole genome shotgun (WGS) entry which is preliminary data.</text>
</comment>
<accession>A0A7K0EHZ8</accession>
<sequence length="62" mass="7417">MEAIKERFGKKEVEITVKEVENNKPVDQKELFRTMEELRERFKDIYVYPSLNLSDLANEVNL</sequence>
<dbReference type="Proteomes" id="UP000441754">
    <property type="component" value="Unassembled WGS sequence"/>
</dbReference>
<dbReference type="OrthoDB" id="962249at2"/>
<dbReference type="EMBL" id="WJXZ01000004">
    <property type="protein sequence ID" value="MRS61414.1"/>
    <property type="molecule type" value="Genomic_DNA"/>
</dbReference>
<dbReference type="AlphaFoldDB" id="A0A7K0EHZ8"/>
<evidence type="ECO:0000313" key="1">
    <source>
        <dbReference type="EMBL" id="MRS61414.1"/>
    </source>
</evidence>
<dbReference type="RefSeq" id="WP_154174790.1">
    <property type="nucleotide sequence ID" value="NZ_WJXZ01000004.1"/>
</dbReference>
<keyword evidence="2" id="KW-1185">Reference proteome</keyword>